<name>A0A285D571_9BACI</name>
<evidence type="ECO:0000259" key="1">
    <source>
        <dbReference type="Pfam" id="PF13175"/>
    </source>
</evidence>
<dbReference type="InterPro" id="IPR041685">
    <property type="entry name" value="AAA_GajA/Old/RecF-like"/>
</dbReference>
<dbReference type="InterPro" id="IPR034139">
    <property type="entry name" value="TOPRIM_OLD"/>
</dbReference>
<feature type="domain" description="OLD protein-like TOPRIM" evidence="2">
    <location>
        <begin position="376"/>
        <end position="440"/>
    </location>
</feature>
<dbReference type="InterPro" id="IPR051396">
    <property type="entry name" value="Bact_Antivir_Def_Nuclease"/>
</dbReference>
<keyword evidence="4" id="KW-1185">Reference proteome</keyword>
<dbReference type="PANTHER" id="PTHR43581:SF4">
    <property type="entry name" value="ATP_GTP PHOSPHATASE"/>
    <property type="match status" value="1"/>
</dbReference>
<dbReference type="Pfam" id="PF20469">
    <property type="entry name" value="OLD-like_TOPRIM"/>
    <property type="match status" value="1"/>
</dbReference>
<dbReference type="RefSeq" id="WP_097159878.1">
    <property type="nucleotide sequence ID" value="NZ_JBEPMQ010000009.1"/>
</dbReference>
<dbReference type="Proteomes" id="UP000219546">
    <property type="component" value="Unassembled WGS sequence"/>
</dbReference>
<dbReference type="Gene3D" id="3.40.50.300">
    <property type="entry name" value="P-loop containing nucleotide triphosphate hydrolases"/>
    <property type="match status" value="1"/>
</dbReference>
<keyword evidence="3" id="KW-0378">Hydrolase</keyword>
<dbReference type="OrthoDB" id="308933at2"/>
<feature type="domain" description="Endonuclease GajA/Old nuclease/RecF-like AAA" evidence="1">
    <location>
        <begin position="1"/>
        <end position="331"/>
    </location>
</feature>
<dbReference type="Pfam" id="PF13175">
    <property type="entry name" value="AAA_15"/>
    <property type="match status" value="1"/>
</dbReference>
<dbReference type="CDD" id="cd01026">
    <property type="entry name" value="TOPRIM_OLD"/>
    <property type="match status" value="1"/>
</dbReference>
<gene>
    <name evidence="3" type="ORF">SAMN05877753_10924</name>
</gene>
<protein>
    <submittedName>
        <fullName evidence="3">Predicted ATP-dependent endonuclease of OLD family</fullName>
    </submittedName>
</protein>
<keyword evidence="3" id="KW-0255">Endonuclease</keyword>
<proteinExistence type="predicted"/>
<sequence>MLSKIVIKNFKSYRDFSLSLHQDINIIVGDNEAGKSTLLEAINLVLTSQLNGRHILNELTPYIFNRGAVIDYLAGIANHKPTPLPSILIEAYFNDPENQHSTLKGTNNTHSENCPGIYLSIEFDPSYEKEYKAYIADEAKVTTIPIEFYTIKWMAFSNNSITYRSVPLNSTLIDTSTIRLQNGTDRYVSKIIQDTLKLREKTELSLNYRQLKESFASISSIVEINKKLNEKKGDITEKNLSISVDISQKTNWDAILTSYLDDVPFDFIGKGEQSSIKMKMAMEGELEIPSIVMIEEPENHLSFANMNKLISTIKERNAGKQVILTTHSSFVLNKLDISKLKLLNADKTVMTFDDLDIETKNFFMKLPGYDTLRVILCKKVILVEGPSDELIVQRAYRDKYGKIPIEDGVDIFCVDALSFKRFLDLSIGLKKDIYVITDNDENVEVNIKQKYEGYIENEYVHICYDPDEEFPTLEPQLIKANSEDTSVIKKILGHEDYNDNRLLNYMIKNKTKCALKIFEAEESIKMPGYINDAI</sequence>
<dbReference type="AlphaFoldDB" id="A0A285D571"/>
<accession>A0A285D571</accession>
<evidence type="ECO:0000259" key="2">
    <source>
        <dbReference type="Pfam" id="PF20469"/>
    </source>
</evidence>
<keyword evidence="3" id="KW-0540">Nuclease</keyword>
<reference evidence="3 4" key="1">
    <citation type="submission" date="2017-08" db="EMBL/GenBank/DDBJ databases">
        <authorList>
            <person name="de Groot N.N."/>
        </authorList>
    </citation>
    <scope>NUCLEOTIDE SEQUENCE [LARGE SCALE GENOMIC DNA]</scope>
    <source>
        <strain evidence="3 4">JC228</strain>
    </source>
</reference>
<dbReference type="SUPFAM" id="SSF52540">
    <property type="entry name" value="P-loop containing nucleoside triphosphate hydrolases"/>
    <property type="match status" value="1"/>
</dbReference>
<dbReference type="EMBL" id="OAOP01000009">
    <property type="protein sequence ID" value="SNX74323.1"/>
    <property type="molecule type" value="Genomic_DNA"/>
</dbReference>
<organism evidence="3 4">
    <name type="scientific">Bacillus oleivorans</name>
    <dbReference type="NCBI Taxonomy" id="1448271"/>
    <lineage>
        <taxon>Bacteria</taxon>
        <taxon>Bacillati</taxon>
        <taxon>Bacillota</taxon>
        <taxon>Bacilli</taxon>
        <taxon>Bacillales</taxon>
        <taxon>Bacillaceae</taxon>
        <taxon>Bacillus</taxon>
    </lineage>
</organism>
<dbReference type="PANTHER" id="PTHR43581">
    <property type="entry name" value="ATP/GTP PHOSPHATASE"/>
    <property type="match status" value="1"/>
</dbReference>
<evidence type="ECO:0000313" key="3">
    <source>
        <dbReference type="EMBL" id="SNX74323.1"/>
    </source>
</evidence>
<evidence type="ECO:0000313" key="4">
    <source>
        <dbReference type="Proteomes" id="UP000219546"/>
    </source>
</evidence>
<dbReference type="InterPro" id="IPR027417">
    <property type="entry name" value="P-loop_NTPase"/>
</dbReference>
<dbReference type="GO" id="GO:0004519">
    <property type="term" value="F:endonuclease activity"/>
    <property type="evidence" value="ECO:0007669"/>
    <property type="project" value="UniProtKB-KW"/>
</dbReference>